<sequence>MALSPEANRYRIFSVITALVMGVVSMVLIGIYKEYQQDWAIVLLFIISGFLLYLRAKLWKTIWKG</sequence>
<proteinExistence type="predicted"/>
<evidence type="ECO:0000256" key="1">
    <source>
        <dbReference type="SAM" id="Phobius"/>
    </source>
</evidence>
<name>A0A5B8RJR4_9ZZZZ</name>
<evidence type="ECO:0000313" key="2">
    <source>
        <dbReference type="EMBL" id="QEA07345.1"/>
    </source>
</evidence>
<keyword evidence="1" id="KW-0812">Transmembrane</keyword>
<gene>
    <name evidence="2" type="ORF">KBTEX_03694</name>
</gene>
<protein>
    <submittedName>
        <fullName evidence="2">Uncharacterized protein</fullName>
    </submittedName>
</protein>
<keyword evidence="1" id="KW-0472">Membrane</keyword>
<accession>A0A5B8RJR4</accession>
<feature type="transmembrane region" description="Helical" evidence="1">
    <location>
        <begin position="39"/>
        <end position="56"/>
    </location>
</feature>
<dbReference type="AlphaFoldDB" id="A0A5B8RJR4"/>
<keyword evidence="1" id="KW-1133">Transmembrane helix</keyword>
<organism evidence="2">
    <name type="scientific">uncultured organism</name>
    <dbReference type="NCBI Taxonomy" id="155900"/>
    <lineage>
        <taxon>unclassified sequences</taxon>
        <taxon>environmental samples</taxon>
    </lineage>
</organism>
<feature type="transmembrane region" description="Helical" evidence="1">
    <location>
        <begin position="12"/>
        <end position="33"/>
    </location>
</feature>
<dbReference type="EMBL" id="MN079233">
    <property type="protein sequence ID" value="QEA07345.1"/>
    <property type="molecule type" value="Genomic_DNA"/>
</dbReference>
<reference evidence="2" key="1">
    <citation type="submission" date="2019-06" db="EMBL/GenBank/DDBJ databases">
        <authorList>
            <person name="Murdoch R.W."/>
            <person name="Fathepure B."/>
        </authorList>
    </citation>
    <scope>NUCLEOTIDE SEQUENCE</scope>
</reference>